<dbReference type="Pfam" id="PF06157">
    <property type="entry name" value="DUF973"/>
    <property type="match status" value="1"/>
</dbReference>
<dbReference type="AlphaFoldDB" id="A0A650CHM6"/>
<dbReference type="GeneID" id="42801338"/>
<name>A0A650CHM6_SULOH</name>
<keyword evidence="1" id="KW-0812">Transmembrane</keyword>
<feature type="transmembrane region" description="Helical" evidence="1">
    <location>
        <begin position="146"/>
        <end position="166"/>
    </location>
</feature>
<evidence type="ECO:0000256" key="1">
    <source>
        <dbReference type="SAM" id="Phobius"/>
    </source>
</evidence>
<proteinExistence type="predicted"/>
<accession>A0A650CHM6</accession>
<evidence type="ECO:0000313" key="2">
    <source>
        <dbReference type="EMBL" id="QGR17276.1"/>
    </source>
</evidence>
<keyword evidence="1" id="KW-0472">Membrane</keyword>
<keyword evidence="3" id="KW-1185">Reference proteome</keyword>
<sequence length="273" mass="29642">MLVTLNLMIVNEATEFSKLRNAFLLLTVTEIVYFSSVIIEITELLQVLSTGNIVSLNGLITSLLLQILALILGIISGIFLYSGFRNLSVYKGRADTGSLLVIVGSVFIHIIGFVSIILFIIGFALIKEGLDRIANAYGEELIKHGAILNVFPIISIIGFIVTAVGLNRIMNKPLTTTTVSSNQVKEIGLGIIRSNGYIYLTLDSKIYGTITSAKIEGTPYAVMLSIPLTLGINNVIINMGTPLFLSPTQYKVTLVITTGYSTFTETLQAIYNP</sequence>
<evidence type="ECO:0000313" key="3">
    <source>
        <dbReference type="Proteomes" id="UP000427373"/>
    </source>
</evidence>
<dbReference type="Proteomes" id="UP000427373">
    <property type="component" value="Chromosome"/>
</dbReference>
<dbReference type="KEGG" id="soh:D1869_08790"/>
<keyword evidence="1" id="KW-1133">Transmembrane helix</keyword>
<gene>
    <name evidence="2" type="ORF">D1869_08790</name>
</gene>
<organism evidence="2 3">
    <name type="scientific">Sulfurisphaera ohwakuensis</name>
    <dbReference type="NCBI Taxonomy" id="69656"/>
    <lineage>
        <taxon>Archaea</taxon>
        <taxon>Thermoproteota</taxon>
        <taxon>Thermoprotei</taxon>
        <taxon>Sulfolobales</taxon>
        <taxon>Sulfolobaceae</taxon>
        <taxon>Sulfurisphaera</taxon>
    </lineage>
</organism>
<feature type="transmembrane region" description="Helical" evidence="1">
    <location>
        <begin position="21"/>
        <end position="39"/>
    </location>
</feature>
<feature type="transmembrane region" description="Helical" evidence="1">
    <location>
        <begin position="96"/>
        <end position="126"/>
    </location>
</feature>
<protein>
    <submittedName>
        <fullName evidence="2">DUF973 family protein</fullName>
    </submittedName>
</protein>
<dbReference type="EMBL" id="CP045484">
    <property type="protein sequence ID" value="QGR17276.1"/>
    <property type="molecule type" value="Genomic_DNA"/>
</dbReference>
<reference evidence="2 3" key="1">
    <citation type="submission" date="2019-10" db="EMBL/GenBank/DDBJ databases">
        <title>Genome Sequences from Six Type Strain Members of the Archaeal Family Sulfolobaceae: Acidianus ambivalens, Acidianus infernus, Metallosphaera prunae, Stygiolobus azoricus, Sulfolobus metallicus, and Sulfurisphaera ohwakuensis.</title>
        <authorList>
            <person name="Counts J.A."/>
            <person name="Kelly R.M."/>
        </authorList>
    </citation>
    <scope>NUCLEOTIDE SEQUENCE [LARGE SCALE GENOMIC DNA]</scope>
    <source>
        <strain evidence="2 3">TA-1</strain>
    </source>
</reference>
<dbReference type="InterPro" id="IPR009321">
    <property type="entry name" value="DUF973"/>
</dbReference>
<dbReference type="RefSeq" id="WP_156014766.1">
    <property type="nucleotide sequence ID" value="NZ_CP045484.1"/>
</dbReference>
<feature type="transmembrane region" description="Helical" evidence="1">
    <location>
        <begin position="59"/>
        <end position="84"/>
    </location>
</feature>